<dbReference type="GO" id="GO:0016618">
    <property type="term" value="F:hydroxypyruvate reductase [NAD(P)H] activity"/>
    <property type="evidence" value="ECO:0007669"/>
    <property type="project" value="TreeGrafter"/>
</dbReference>
<dbReference type="InterPro" id="IPR029752">
    <property type="entry name" value="D-isomer_DH_CS1"/>
</dbReference>
<dbReference type="SUPFAM" id="SSF51735">
    <property type="entry name" value="NAD(P)-binding Rossmann-fold domains"/>
    <property type="match status" value="1"/>
</dbReference>
<dbReference type="PROSITE" id="PS00670">
    <property type="entry name" value="D_2_HYDROXYACID_DH_2"/>
    <property type="match status" value="1"/>
</dbReference>
<evidence type="ECO:0000256" key="1">
    <source>
        <dbReference type="ARBA" id="ARBA00005854"/>
    </source>
</evidence>
<dbReference type="PROSITE" id="PS00065">
    <property type="entry name" value="D_2_HYDROXYACID_DH_1"/>
    <property type="match status" value="1"/>
</dbReference>
<dbReference type="InterPro" id="IPR050223">
    <property type="entry name" value="D-isomer_2-hydroxyacid_DH"/>
</dbReference>
<keyword evidence="2 4" id="KW-0560">Oxidoreductase</keyword>
<protein>
    <recommendedName>
        <fullName evidence="8">2-hydroxyacid dehydrogenase</fullName>
    </recommendedName>
</protein>
<accession>A0A1B9FX75</accession>
<dbReference type="PANTHER" id="PTHR10996">
    <property type="entry name" value="2-HYDROXYACID DEHYDROGENASE-RELATED"/>
    <property type="match status" value="1"/>
</dbReference>
<evidence type="ECO:0000259" key="6">
    <source>
        <dbReference type="Pfam" id="PF02826"/>
    </source>
</evidence>
<dbReference type="InterPro" id="IPR006139">
    <property type="entry name" value="D-isomer_2_OHA_DH_cat_dom"/>
</dbReference>
<dbReference type="PROSITE" id="PS00671">
    <property type="entry name" value="D_2_HYDROXYACID_DH_3"/>
    <property type="match status" value="1"/>
</dbReference>
<dbReference type="VEuPathDB" id="FungiDB:I302_06350"/>
<dbReference type="InterPro" id="IPR006140">
    <property type="entry name" value="D-isomer_DH_NAD-bd"/>
</dbReference>
<feature type="domain" description="D-isomer specific 2-hydroxyacid dehydrogenase NAD-binding" evidence="6">
    <location>
        <begin position="119"/>
        <end position="293"/>
    </location>
</feature>
<evidence type="ECO:0008006" key="8">
    <source>
        <dbReference type="Google" id="ProtNLM"/>
    </source>
</evidence>
<dbReference type="RefSeq" id="XP_019044439.2">
    <property type="nucleotide sequence ID" value="XM_019192962.2"/>
</dbReference>
<evidence type="ECO:0000256" key="2">
    <source>
        <dbReference type="ARBA" id="ARBA00023002"/>
    </source>
</evidence>
<dbReference type="Pfam" id="PF02826">
    <property type="entry name" value="2-Hacid_dh_C"/>
    <property type="match status" value="1"/>
</dbReference>
<evidence type="ECO:0000313" key="7">
    <source>
        <dbReference type="EMBL" id="OCF23369.1"/>
    </source>
</evidence>
<dbReference type="FunFam" id="3.40.50.720:FF:000203">
    <property type="entry name" value="D-3-phosphoglycerate dehydrogenase (SerA)"/>
    <property type="match status" value="1"/>
</dbReference>
<dbReference type="InterPro" id="IPR029753">
    <property type="entry name" value="D-isomer_DH_CS"/>
</dbReference>
<dbReference type="GeneID" id="30210749"/>
<dbReference type="OrthoDB" id="9991913at2759"/>
<dbReference type="AlphaFoldDB" id="A0A1B9FX75"/>
<gene>
    <name evidence="7" type="ORF">I302_06350</name>
</gene>
<dbReference type="GO" id="GO:0051287">
    <property type="term" value="F:NAD binding"/>
    <property type="evidence" value="ECO:0007669"/>
    <property type="project" value="InterPro"/>
</dbReference>
<reference evidence="7" key="1">
    <citation type="submission" date="2013-07" db="EMBL/GenBank/DDBJ databases">
        <title>The Genome Sequence of Cryptococcus bestiolae CBS10118.</title>
        <authorList>
            <consortium name="The Broad Institute Genome Sequencing Platform"/>
            <person name="Cuomo C."/>
            <person name="Litvintseva A."/>
            <person name="Chen Y."/>
            <person name="Heitman J."/>
            <person name="Sun S."/>
            <person name="Springer D."/>
            <person name="Dromer F."/>
            <person name="Young S.K."/>
            <person name="Zeng Q."/>
            <person name="Gargeya S."/>
            <person name="Fitzgerald M."/>
            <person name="Abouelleil A."/>
            <person name="Alvarado L."/>
            <person name="Berlin A.M."/>
            <person name="Chapman S.B."/>
            <person name="Dewar J."/>
            <person name="Goldberg J."/>
            <person name="Griggs A."/>
            <person name="Gujja S."/>
            <person name="Hansen M."/>
            <person name="Howarth C."/>
            <person name="Imamovic A."/>
            <person name="Larimer J."/>
            <person name="McCowan C."/>
            <person name="Murphy C."/>
            <person name="Pearson M."/>
            <person name="Priest M."/>
            <person name="Roberts A."/>
            <person name="Saif S."/>
            <person name="Shea T."/>
            <person name="Sykes S."/>
            <person name="Wortman J."/>
            <person name="Nusbaum C."/>
            <person name="Birren B."/>
        </authorList>
    </citation>
    <scope>NUCLEOTIDE SEQUENCE [LARGE SCALE GENOMIC DNA]</scope>
    <source>
        <strain evidence="7">CBS 10118</strain>
    </source>
</reference>
<comment type="similarity">
    <text evidence="1 4">Belongs to the D-isomer specific 2-hydroxyacid dehydrogenase family.</text>
</comment>
<sequence>MPYIREQFFARVSPFADIVELSSKSMPEFQEDLKTKYRGLTAIYHYRDPGSYFGYLGEEFFSCLPETCKTVSHLGAGYDDIDVAAAEKNHPPLMFANLRQVTHTPSAVDDATATTSTYLIISAMRQFSRAEVACREGKWKKALPLARDPEYKTLGIIGLGGIGTVVARRMALGWGMRILYHNRREVANPPSDFPIEYKATLDELLAESDVVSIHLPLNDHTRNIFGKAQFDAMKPKSVLVNTARGGLVDETALLDALESQKLHGVGLDVYPDEPAINPELFQYPNVTLLPHMGTETWDSRDKMALMVLDNILAALKDEPLPNIVPEHR</sequence>
<dbReference type="EMBL" id="KI894023">
    <property type="protein sequence ID" value="OCF23369.1"/>
    <property type="molecule type" value="Genomic_DNA"/>
</dbReference>
<reference evidence="7" key="2">
    <citation type="submission" date="2014-01" db="EMBL/GenBank/DDBJ databases">
        <title>Evolution of pathogenesis and genome organization in the Tremellales.</title>
        <authorList>
            <person name="Cuomo C."/>
            <person name="Litvintseva A."/>
            <person name="Heitman J."/>
            <person name="Chen Y."/>
            <person name="Sun S."/>
            <person name="Springer D."/>
            <person name="Dromer F."/>
            <person name="Young S."/>
            <person name="Zeng Q."/>
            <person name="Chapman S."/>
            <person name="Gujja S."/>
            <person name="Saif S."/>
            <person name="Birren B."/>
        </authorList>
    </citation>
    <scope>NUCLEOTIDE SEQUENCE</scope>
    <source>
        <strain evidence="7">CBS 10118</strain>
    </source>
</reference>
<dbReference type="Pfam" id="PF00389">
    <property type="entry name" value="2-Hacid_dh"/>
    <property type="match status" value="1"/>
</dbReference>
<name>A0A1B9FX75_9TREE</name>
<evidence type="ECO:0000256" key="4">
    <source>
        <dbReference type="RuleBase" id="RU003719"/>
    </source>
</evidence>
<evidence type="ECO:0000256" key="3">
    <source>
        <dbReference type="ARBA" id="ARBA00023027"/>
    </source>
</evidence>
<dbReference type="SUPFAM" id="SSF52283">
    <property type="entry name" value="Formate/glycerate dehydrogenase catalytic domain-like"/>
    <property type="match status" value="1"/>
</dbReference>
<dbReference type="PANTHER" id="PTHR10996:SF257">
    <property type="entry name" value="GLYOXYLATE REDUCTASE 1"/>
    <property type="match status" value="1"/>
</dbReference>
<dbReference type="GO" id="GO:0030267">
    <property type="term" value="F:glyoxylate reductase (NADPH) activity"/>
    <property type="evidence" value="ECO:0007669"/>
    <property type="project" value="TreeGrafter"/>
</dbReference>
<dbReference type="KEGG" id="kbi:30210749"/>
<dbReference type="Gene3D" id="3.40.50.720">
    <property type="entry name" value="NAD(P)-binding Rossmann-like Domain"/>
    <property type="match status" value="2"/>
</dbReference>
<evidence type="ECO:0000259" key="5">
    <source>
        <dbReference type="Pfam" id="PF00389"/>
    </source>
</evidence>
<feature type="domain" description="D-isomer specific 2-hydroxyacid dehydrogenase catalytic" evidence="5">
    <location>
        <begin position="29"/>
        <end position="324"/>
    </location>
</feature>
<dbReference type="InterPro" id="IPR036291">
    <property type="entry name" value="NAD(P)-bd_dom_sf"/>
</dbReference>
<organism evidence="7">
    <name type="scientific">Kwoniella bestiolae CBS 10118</name>
    <dbReference type="NCBI Taxonomy" id="1296100"/>
    <lineage>
        <taxon>Eukaryota</taxon>
        <taxon>Fungi</taxon>
        <taxon>Dikarya</taxon>
        <taxon>Basidiomycota</taxon>
        <taxon>Agaricomycotina</taxon>
        <taxon>Tremellomycetes</taxon>
        <taxon>Tremellales</taxon>
        <taxon>Cryptococcaceae</taxon>
        <taxon>Kwoniella</taxon>
    </lineage>
</organism>
<dbReference type="GO" id="GO:0005829">
    <property type="term" value="C:cytosol"/>
    <property type="evidence" value="ECO:0007669"/>
    <property type="project" value="TreeGrafter"/>
</dbReference>
<keyword evidence="3" id="KW-0520">NAD</keyword>
<dbReference type="STRING" id="1296100.A0A1B9FX75"/>
<dbReference type="CDD" id="cd12168">
    <property type="entry name" value="Mand_dh_like"/>
    <property type="match status" value="1"/>
</dbReference>
<proteinExistence type="inferred from homology"/>